<dbReference type="EMBL" id="CP107525">
    <property type="protein sequence ID" value="UZW64667.1"/>
    <property type="molecule type" value="Genomic_DNA"/>
</dbReference>
<sequence>MEKSIINSLLNIKEKYQDLKSQLNLPEIIADIKKYTKLSKEINSISEIVETFDEFLNLEENIKSSKELLDIETDAEVIMLAKEEISQAQSKQLELEEKLKILLLPKDENDNKDVIVEIRGAAGGDEANIFAGDLYRMYTKWCQQNNMKLSTLDLSPAVSGGFTLVTFSIQGEKAYSKLKFESGVHRVQRIPVTETKGRVHTSTATVTVMPEIDDDIEIEIKKEDLRIDVFRSSGNGGQSVNTTDSAVRITHFPTGIVVSCQEGKSQIQNKDIAMRILKSKLYDLELQKKQSEESGYRKLAGSGARSEKIRTYNYPQDRVTDHRIGYSTSLNYVMEGRLNPIIEELLLEEQKEKIAQAGI</sequence>
<dbReference type="InterPro" id="IPR005139">
    <property type="entry name" value="PCRF"/>
</dbReference>
<keyword evidence="4 6" id="KW-0648">Protein biosynthesis</keyword>
<comment type="function">
    <text evidence="1 6">Peptide chain release factor 1 directs the termination of translation in response to the peptide chain termination codons UAG and UAA.</text>
</comment>
<dbReference type="InterPro" id="IPR000352">
    <property type="entry name" value="Pep_chain_release_fac_I"/>
</dbReference>
<keyword evidence="3 6" id="KW-0488">Methylation</keyword>
<comment type="similarity">
    <text evidence="2 6">Belongs to the prokaryotic/mitochondrial release factor family.</text>
</comment>
<dbReference type="PANTHER" id="PTHR43804:SF7">
    <property type="entry name" value="LD18447P"/>
    <property type="match status" value="1"/>
</dbReference>
<dbReference type="Gene3D" id="6.10.140.1950">
    <property type="match status" value="1"/>
</dbReference>
<feature type="domain" description="Prokaryotic-type class I peptide chain release factors" evidence="7">
    <location>
        <begin position="231"/>
        <end position="247"/>
    </location>
</feature>
<dbReference type="Proteomes" id="UP001164481">
    <property type="component" value="Chromosome"/>
</dbReference>
<dbReference type="InterPro" id="IPR004373">
    <property type="entry name" value="RF-1"/>
</dbReference>
<dbReference type="Pfam" id="PF03462">
    <property type="entry name" value="PCRF"/>
    <property type="match status" value="1"/>
</dbReference>
<protein>
    <recommendedName>
        <fullName evidence="5 6">Peptide chain release factor 1</fullName>
        <shortName evidence="6">RF-1</shortName>
    </recommendedName>
</protein>
<evidence type="ECO:0000256" key="2">
    <source>
        <dbReference type="ARBA" id="ARBA00010835"/>
    </source>
</evidence>
<dbReference type="NCBIfam" id="NF001859">
    <property type="entry name" value="PRK00591.1"/>
    <property type="match status" value="1"/>
</dbReference>
<evidence type="ECO:0000256" key="4">
    <source>
        <dbReference type="ARBA" id="ARBA00022917"/>
    </source>
</evidence>
<dbReference type="NCBIfam" id="TIGR00019">
    <property type="entry name" value="prfA"/>
    <property type="match status" value="1"/>
</dbReference>
<evidence type="ECO:0000256" key="1">
    <source>
        <dbReference type="ARBA" id="ARBA00002986"/>
    </source>
</evidence>
<dbReference type="SUPFAM" id="SSF75620">
    <property type="entry name" value="Release factor"/>
    <property type="match status" value="1"/>
</dbReference>
<evidence type="ECO:0000313" key="8">
    <source>
        <dbReference type="EMBL" id="UZW64667.1"/>
    </source>
</evidence>
<comment type="subcellular location">
    <subcellularLocation>
        <location evidence="6">Cytoplasm</location>
    </subcellularLocation>
</comment>
<keyword evidence="6" id="KW-0963">Cytoplasm</keyword>
<reference evidence="8" key="1">
    <citation type="submission" date="2022-10" db="EMBL/GenBank/DDBJ databases">
        <authorList>
            <person name="Wei X."/>
        </authorList>
    </citation>
    <scope>NUCLEOTIDE SEQUENCE</scope>
    <source>
        <strain evidence="8">SD2</strain>
    </source>
</reference>
<dbReference type="HAMAP" id="MF_00093">
    <property type="entry name" value="Rel_fac_1"/>
    <property type="match status" value="1"/>
</dbReference>
<dbReference type="SMART" id="SM00937">
    <property type="entry name" value="PCRF"/>
    <property type="match status" value="1"/>
</dbReference>
<evidence type="ECO:0000259" key="7">
    <source>
        <dbReference type="PROSITE" id="PS00745"/>
    </source>
</evidence>
<dbReference type="GO" id="GO:0016149">
    <property type="term" value="F:translation release factor activity, codon specific"/>
    <property type="evidence" value="ECO:0007669"/>
    <property type="project" value="UniProtKB-UniRule"/>
</dbReference>
<dbReference type="Gene3D" id="3.30.160.20">
    <property type="match status" value="1"/>
</dbReference>
<evidence type="ECO:0000256" key="3">
    <source>
        <dbReference type="ARBA" id="ARBA00022481"/>
    </source>
</evidence>
<dbReference type="PANTHER" id="PTHR43804">
    <property type="entry name" value="LD18447P"/>
    <property type="match status" value="1"/>
</dbReference>
<reference evidence="8" key="2">
    <citation type="submission" date="2022-11" db="EMBL/GenBank/DDBJ databases">
        <title>complete genomes of mycoplasma synoviae ZX313 strain and SD2 strain.</title>
        <authorList>
            <person name="Zhong Q."/>
        </authorList>
    </citation>
    <scope>NUCLEOTIDE SEQUENCE</scope>
    <source>
        <strain evidence="8">SD2</strain>
    </source>
</reference>
<proteinExistence type="inferred from homology"/>
<comment type="PTM">
    <text evidence="6">Methylated by PrmC. Methylation increases the termination efficiency of RF1.</text>
</comment>
<dbReference type="Pfam" id="PF00472">
    <property type="entry name" value="RF-1"/>
    <property type="match status" value="1"/>
</dbReference>
<dbReference type="AlphaFoldDB" id="A0AAX3F147"/>
<dbReference type="InterPro" id="IPR050057">
    <property type="entry name" value="Prokaryotic/Mito_RF"/>
</dbReference>
<dbReference type="RefSeq" id="WP_154221487.1">
    <property type="nucleotide sequence ID" value="NZ_CP034544.1"/>
</dbReference>
<evidence type="ECO:0000256" key="6">
    <source>
        <dbReference type="HAMAP-Rule" id="MF_00093"/>
    </source>
</evidence>
<name>A0AAX3F147_MYCSY</name>
<dbReference type="FunFam" id="3.30.160.20:FF:000004">
    <property type="entry name" value="Peptide chain release factor 1"/>
    <property type="match status" value="1"/>
</dbReference>
<dbReference type="GO" id="GO:0005737">
    <property type="term" value="C:cytoplasm"/>
    <property type="evidence" value="ECO:0007669"/>
    <property type="project" value="UniProtKB-SubCell"/>
</dbReference>
<dbReference type="Gene3D" id="3.30.70.1660">
    <property type="match status" value="1"/>
</dbReference>
<dbReference type="PROSITE" id="PS00745">
    <property type="entry name" value="RF_PROK_I"/>
    <property type="match status" value="1"/>
</dbReference>
<evidence type="ECO:0000256" key="5">
    <source>
        <dbReference type="ARBA" id="ARBA00050039"/>
    </source>
</evidence>
<dbReference type="InterPro" id="IPR045853">
    <property type="entry name" value="Pep_chain_release_fac_I_sf"/>
</dbReference>
<accession>A0AAX3F147</accession>
<organism evidence="8 9">
    <name type="scientific">Mycoplasmopsis synoviae</name>
    <name type="common">Mycoplasma synoviae</name>
    <dbReference type="NCBI Taxonomy" id="2109"/>
    <lineage>
        <taxon>Bacteria</taxon>
        <taxon>Bacillati</taxon>
        <taxon>Mycoplasmatota</taxon>
        <taxon>Mycoplasmoidales</taxon>
        <taxon>Metamycoplasmataceae</taxon>
        <taxon>Mycoplasmopsis</taxon>
    </lineage>
</organism>
<feature type="modified residue" description="N5-methylglutamine" evidence="6">
    <location>
        <position position="238"/>
    </location>
</feature>
<evidence type="ECO:0000313" key="9">
    <source>
        <dbReference type="Proteomes" id="UP001164481"/>
    </source>
</evidence>
<dbReference type="FunFam" id="3.30.70.1660:FF:000002">
    <property type="entry name" value="Peptide chain release factor 1"/>
    <property type="match status" value="1"/>
</dbReference>
<gene>
    <name evidence="6 8" type="primary">prfA</name>
    <name evidence="8" type="ORF">OIE46_01080</name>
</gene>